<keyword evidence="3" id="KW-1185">Reference proteome</keyword>
<dbReference type="GO" id="GO:0051301">
    <property type="term" value="P:cell division"/>
    <property type="evidence" value="ECO:0007669"/>
    <property type="project" value="InterPro"/>
</dbReference>
<dbReference type="InterPro" id="IPR003494">
    <property type="entry name" value="SHS2_FtsA"/>
</dbReference>
<dbReference type="SMART" id="SM00842">
    <property type="entry name" value="FtsA"/>
    <property type="match status" value="1"/>
</dbReference>
<dbReference type="PANTHER" id="PTHR32432">
    <property type="entry name" value="CELL DIVISION PROTEIN FTSA-RELATED"/>
    <property type="match status" value="1"/>
</dbReference>
<dbReference type="SUPFAM" id="SSF53067">
    <property type="entry name" value="Actin-like ATPase domain"/>
    <property type="match status" value="2"/>
</dbReference>
<dbReference type="Proteomes" id="UP000215137">
    <property type="component" value="Chromosome"/>
</dbReference>
<dbReference type="Gene3D" id="3.30.420.40">
    <property type="match status" value="1"/>
</dbReference>
<gene>
    <name evidence="2" type="ORF">CKF48_16020</name>
</gene>
<proteinExistence type="predicted"/>
<dbReference type="InterPro" id="IPR050696">
    <property type="entry name" value="FtsA/MreB"/>
</dbReference>
<protein>
    <recommendedName>
        <fullName evidence="1">SHS2 domain-containing protein</fullName>
    </recommendedName>
</protein>
<dbReference type="KEGG" id="bko:CKF48_16020"/>
<feature type="domain" description="SHS2" evidence="1">
    <location>
        <begin position="3"/>
        <end position="160"/>
    </location>
</feature>
<sequence>MDKFTISNQLQKQLLLLNNTLKKKHGPLQKVFIAAAGRSLRTERIMASMDIRNYPPLTADYIQYLEWQALQKAQSTITNKTHHTEIQTDYTFVGYTPLYYFIDRQPIGSLLHQQGAQVSMEIIATFLPKLVITSLEATVQRAGLTIDGLTLEPIACVQTLIPPSLRHLNIAVLDIGAGTSDIAITNEGTITAYGMVPQAGDEVTEFIQQLTLTDFHEAERIKRHLVDDESFTFETLNNTQQHIYSKDLMSRLFPFIEQLAHSLSKKIQQLNNKKSPLALLIIGGGSLTPGIQELLRDQLDLPPHQVMLKTLNSLKHLSFPEELASHPMYVTPFAIAIAANETPLRFVPITINGETERLLKIKTLTVKDVLLTAKYLTRNWYGKIGSPKVITVNKQQMTIPGSHGKPPYIYLNGKKAKLNDAVHAHDEISVVRGMSGEPATIRVSDCVGETENKSIYIHDAKYTIMPLIKVNQVTASTQQLLEDGDHIEYMIPSTITEIFHSLDLTHLLESVKPYQLIINGKQTIIPPHNGKVICNGNSISLTSHVNHLDRLEIIEPRPLTLVEFIKYKSLQYKASITISVNNKEVTLYKQLLHIIREKEKLVEESLIHSGDVLEIIKEDDQARFYFHDVIKFAKVQIPYHGKLQCTLFKNGKKSSLLEEIQEGDNLKIHWSTKNYTLVRKKHITPSTNLKNVPNDSRPY</sequence>
<dbReference type="AlphaFoldDB" id="A0A248TKA8"/>
<organism evidence="2 3">
    <name type="scientific">Cytobacillus kochii</name>
    <dbReference type="NCBI Taxonomy" id="859143"/>
    <lineage>
        <taxon>Bacteria</taxon>
        <taxon>Bacillati</taxon>
        <taxon>Bacillota</taxon>
        <taxon>Bacilli</taxon>
        <taxon>Bacillales</taxon>
        <taxon>Bacillaceae</taxon>
        <taxon>Cytobacillus</taxon>
    </lineage>
</organism>
<accession>A0A248TKA8</accession>
<dbReference type="PANTHER" id="PTHR32432:SF3">
    <property type="entry name" value="ETHANOLAMINE UTILIZATION PROTEIN EUTJ"/>
    <property type="match status" value="1"/>
</dbReference>
<evidence type="ECO:0000313" key="3">
    <source>
        <dbReference type="Proteomes" id="UP000215137"/>
    </source>
</evidence>
<dbReference type="EMBL" id="CP022983">
    <property type="protein sequence ID" value="ASV68658.1"/>
    <property type="molecule type" value="Genomic_DNA"/>
</dbReference>
<dbReference type="RefSeq" id="WP_095372228.1">
    <property type="nucleotide sequence ID" value="NZ_CP022983.1"/>
</dbReference>
<evidence type="ECO:0000259" key="1">
    <source>
        <dbReference type="SMART" id="SM00842"/>
    </source>
</evidence>
<dbReference type="Pfam" id="PF14450">
    <property type="entry name" value="FtsA"/>
    <property type="match status" value="1"/>
</dbReference>
<dbReference type="InterPro" id="IPR043129">
    <property type="entry name" value="ATPase_NBD"/>
</dbReference>
<name>A0A248TKA8_9BACI</name>
<evidence type="ECO:0000313" key="2">
    <source>
        <dbReference type="EMBL" id="ASV68658.1"/>
    </source>
</evidence>
<reference evidence="2 3" key="1">
    <citation type="submission" date="2017-08" db="EMBL/GenBank/DDBJ databases">
        <title>Complete Genome Sequence of Bacillus kochii Oregon-R-modENCODE STRAIN BDGP4, isolated from Drosophila melanogaster gut.</title>
        <authorList>
            <person name="Wan K.H."/>
            <person name="Yu C."/>
            <person name="Park S."/>
            <person name="Hammonds A.S."/>
            <person name="Booth B.W."/>
            <person name="Celniker S.E."/>
        </authorList>
    </citation>
    <scope>NUCLEOTIDE SEQUENCE [LARGE SCALE GENOMIC DNA]</scope>
    <source>
        <strain evidence="2 3">BDGP4</strain>
    </source>
</reference>